<organism evidence="1 2">
    <name type="scientific">Lacticaseibacillus paracasei subsp. paracasei Lpp22</name>
    <dbReference type="NCBI Taxonomy" id="1256221"/>
    <lineage>
        <taxon>Bacteria</taxon>
        <taxon>Bacillati</taxon>
        <taxon>Bacillota</taxon>
        <taxon>Bacilli</taxon>
        <taxon>Lactobacillales</taxon>
        <taxon>Lactobacillaceae</taxon>
        <taxon>Lacticaseibacillus</taxon>
    </lineage>
</organism>
<evidence type="ECO:0000313" key="1">
    <source>
        <dbReference type="EMBL" id="EPC30718.1"/>
    </source>
</evidence>
<dbReference type="Proteomes" id="UP000014257">
    <property type="component" value="Unassembled WGS sequence"/>
</dbReference>
<gene>
    <name evidence="1" type="ORF">Lpp22_1108</name>
</gene>
<dbReference type="AlphaFoldDB" id="A0A8E0IAZ3"/>
<sequence length="39" mass="4401">MLRAIVTYQYANIVRPKQDKSKPVKANAFDRLTYACGVA</sequence>
<reference evidence="1 2" key="1">
    <citation type="journal article" date="2013" name="PLoS ONE">
        <title>Lactobacillus paracasei comparative genomics: towards species pan-genome definition and exploitation of diversity.</title>
        <authorList>
            <person name="Smokvina T."/>
            <person name="Wels M."/>
            <person name="Polka J."/>
            <person name="Chervaux C."/>
            <person name="Brisse S."/>
            <person name="Boekhorst J."/>
            <person name="van Hylckama Vlieg J.E."/>
            <person name="Siezen R.J."/>
        </authorList>
    </citation>
    <scope>NUCLEOTIDE SEQUENCE [LARGE SCALE GENOMIC DNA]</scope>
    <source>
        <strain evidence="1 2">Lpp22</strain>
    </source>
</reference>
<accession>A0A8E0IAZ3</accession>
<name>A0A8E0IAZ3_LACPA</name>
<protein>
    <submittedName>
        <fullName evidence="1">Uncharacterized protein</fullName>
    </submittedName>
</protein>
<evidence type="ECO:0000313" key="2">
    <source>
        <dbReference type="Proteomes" id="UP000014257"/>
    </source>
</evidence>
<comment type="caution">
    <text evidence="1">The sequence shown here is derived from an EMBL/GenBank/DDBJ whole genome shotgun (WGS) entry which is preliminary data.</text>
</comment>
<dbReference type="EMBL" id="ANMI01000071">
    <property type="protein sequence ID" value="EPC30718.1"/>
    <property type="molecule type" value="Genomic_DNA"/>
</dbReference>
<proteinExistence type="predicted"/>